<name>A0A699S9N3_TANCI</name>
<accession>A0A699S9N3</accession>
<sequence>HLPELTKKLTPTVEQESEKSHSDILKIKKEQSEKQKKPHFTIKSTNKAALEEYDLKSALYQSM</sequence>
<feature type="non-terminal residue" evidence="2">
    <location>
        <position position="63"/>
    </location>
</feature>
<feature type="non-terminal residue" evidence="2">
    <location>
        <position position="1"/>
    </location>
</feature>
<gene>
    <name evidence="2" type="ORF">Tci_865903</name>
</gene>
<proteinExistence type="predicted"/>
<evidence type="ECO:0000313" key="2">
    <source>
        <dbReference type="EMBL" id="GFC93933.1"/>
    </source>
</evidence>
<protein>
    <submittedName>
        <fullName evidence="2">Uncharacterized protein</fullName>
    </submittedName>
</protein>
<reference evidence="2" key="1">
    <citation type="journal article" date="2019" name="Sci. Rep.">
        <title>Draft genome of Tanacetum cinerariifolium, the natural source of mosquito coil.</title>
        <authorList>
            <person name="Yamashiro T."/>
            <person name="Shiraishi A."/>
            <person name="Satake H."/>
            <person name="Nakayama K."/>
        </authorList>
    </citation>
    <scope>NUCLEOTIDE SEQUENCE</scope>
</reference>
<evidence type="ECO:0000256" key="1">
    <source>
        <dbReference type="SAM" id="MobiDB-lite"/>
    </source>
</evidence>
<comment type="caution">
    <text evidence="2">The sequence shown here is derived from an EMBL/GenBank/DDBJ whole genome shotgun (WGS) entry which is preliminary data.</text>
</comment>
<feature type="region of interest" description="Disordered" evidence="1">
    <location>
        <begin position="1"/>
        <end position="42"/>
    </location>
</feature>
<feature type="compositionally biased region" description="Basic and acidic residues" evidence="1">
    <location>
        <begin position="16"/>
        <end position="35"/>
    </location>
</feature>
<dbReference type="AlphaFoldDB" id="A0A699S9N3"/>
<organism evidence="2">
    <name type="scientific">Tanacetum cinerariifolium</name>
    <name type="common">Dalmatian daisy</name>
    <name type="synonym">Chrysanthemum cinerariifolium</name>
    <dbReference type="NCBI Taxonomy" id="118510"/>
    <lineage>
        <taxon>Eukaryota</taxon>
        <taxon>Viridiplantae</taxon>
        <taxon>Streptophyta</taxon>
        <taxon>Embryophyta</taxon>
        <taxon>Tracheophyta</taxon>
        <taxon>Spermatophyta</taxon>
        <taxon>Magnoliopsida</taxon>
        <taxon>eudicotyledons</taxon>
        <taxon>Gunneridae</taxon>
        <taxon>Pentapetalae</taxon>
        <taxon>asterids</taxon>
        <taxon>campanulids</taxon>
        <taxon>Asterales</taxon>
        <taxon>Asteraceae</taxon>
        <taxon>Asteroideae</taxon>
        <taxon>Anthemideae</taxon>
        <taxon>Anthemidinae</taxon>
        <taxon>Tanacetum</taxon>
    </lineage>
</organism>
<dbReference type="EMBL" id="BKCJ011146139">
    <property type="protein sequence ID" value="GFC93933.1"/>
    <property type="molecule type" value="Genomic_DNA"/>
</dbReference>